<sequence>MLQLDKTTEVQYNTLFQPIKIIEPINTSNIQSVDYLIYDSQGRLSEKNRVSTNFTDGSSDTRNFKYSYNSNNKIILIQEKTTDSFGDVYGEATKTLTYDSDGNLRLIEQIAASNPNYKVEIKYDNYDSYKNPYANVNVPFEDAFFLRLSKNNYRKYSKITYSNSYPTGTYETSEISGYEYNENGYPKFAEYQCN</sequence>
<dbReference type="Proteomes" id="UP001463665">
    <property type="component" value="Chromosome"/>
</dbReference>
<evidence type="ECO:0008006" key="3">
    <source>
        <dbReference type="Google" id="ProtNLM"/>
    </source>
</evidence>
<dbReference type="RefSeq" id="WP_294240997.1">
    <property type="nucleotide sequence ID" value="NZ_CP154834.1"/>
</dbReference>
<evidence type="ECO:0000313" key="1">
    <source>
        <dbReference type="EMBL" id="XAO73817.1"/>
    </source>
</evidence>
<keyword evidence="2" id="KW-1185">Reference proteome</keyword>
<organism evidence="1 2">
    <name type="scientific">Chryseobacterium endophyticum</name>
    <dbReference type="NCBI Taxonomy" id="1854762"/>
    <lineage>
        <taxon>Bacteria</taxon>
        <taxon>Pseudomonadati</taxon>
        <taxon>Bacteroidota</taxon>
        <taxon>Flavobacteriia</taxon>
        <taxon>Flavobacteriales</taxon>
        <taxon>Weeksellaceae</taxon>
        <taxon>Chryseobacterium group</taxon>
        <taxon>Chryseobacterium</taxon>
    </lineage>
</organism>
<dbReference type="EMBL" id="CP154834">
    <property type="protein sequence ID" value="XAO73817.1"/>
    <property type="molecule type" value="Genomic_DNA"/>
</dbReference>
<proteinExistence type="predicted"/>
<reference evidence="1 2" key="1">
    <citation type="submission" date="2024-04" db="EMBL/GenBank/DDBJ databases">
        <title>Genome sequencing and assembly of rice foliar adapted Chryseobacterium endophyticum OsEnb-ALM-A6.</title>
        <authorList>
            <person name="Kumar S."/>
            <person name="Javed M."/>
            <person name="Chouhan V."/>
            <person name="Charishma K."/>
            <person name="Patel A."/>
            <person name="Kumar M."/>
            <person name="Sahu K.P."/>
            <person name="Kumar A."/>
        </authorList>
    </citation>
    <scope>NUCLEOTIDE SEQUENCE [LARGE SCALE GENOMIC DNA]</scope>
    <source>
        <strain evidence="1 2">OsEnb-ALM-A6</strain>
    </source>
</reference>
<accession>A0AAU6WLI0</accession>
<gene>
    <name evidence="1" type="ORF">AAFP95_19230</name>
</gene>
<dbReference type="AlphaFoldDB" id="A0AAU6WLI0"/>
<protein>
    <recommendedName>
        <fullName evidence="3">YD repeat-containing protein</fullName>
    </recommendedName>
</protein>
<evidence type="ECO:0000313" key="2">
    <source>
        <dbReference type="Proteomes" id="UP001463665"/>
    </source>
</evidence>
<name>A0AAU6WLI0_9FLAO</name>